<feature type="domain" description="CN hydrolase" evidence="3">
    <location>
        <begin position="272"/>
        <end position="422"/>
    </location>
</feature>
<reference evidence="4" key="1">
    <citation type="journal article" date="2022" name="bioRxiv">
        <title>Genomics of Preaxostyla Flagellates Illuminates Evolutionary Transitions and the Path Towards Mitochondrial Loss.</title>
        <authorList>
            <person name="Novak L.V.F."/>
            <person name="Treitli S.C."/>
            <person name="Pyrih J."/>
            <person name="Halakuc P."/>
            <person name="Pipaliya S.V."/>
            <person name="Vacek V."/>
            <person name="Brzon O."/>
            <person name="Soukal P."/>
            <person name="Eme L."/>
            <person name="Dacks J.B."/>
            <person name="Karnkowska A."/>
            <person name="Elias M."/>
            <person name="Hampl V."/>
        </authorList>
    </citation>
    <scope>NUCLEOTIDE SEQUENCE</scope>
    <source>
        <strain evidence="4">RCP-MX</strain>
    </source>
</reference>
<feature type="transmembrane region" description="Helical" evidence="2">
    <location>
        <begin position="214"/>
        <end position="237"/>
    </location>
</feature>
<keyword evidence="1 4" id="KW-0378">Hydrolase</keyword>
<sequence>MACCACCRFVPTRHNIATLVISCVLCLICVPLTMAGPGIYQSSGLYFFLPILLQLAMHLQMDHLWFIFSIPLVTQCIGSFLGFLGALTVEYNWLIFLITIPLGIVYILPYWLDVFVQRRFKAVYIRLLTLPAGMTAISALITYLSPFADWTDIGNSMNSFLEINRIAAFTGLGGITFFLGLCASTVNYILDCIREEGFPASEKLPGATFTRRPYCSALSLFLIGFVALLACNMTLMFSHPGLQETLRAVCLVDGDLATTESIAQSVGPDIVVWSEHSMTVNGTEGEDALLLEAGALAKKYQLVLGVTYTLLLPNLPNNKKSANVLTVVTPEGTVGFNYRKSHLIPGVEARHIPGPAVLPYFDTKWGARIGGSICFDFDFPTYIRQAGLAGVDVMLQPSYTWETLSVAHQVINVHRSIEQGFSCSTTTRCSSRSCPPGHRTAYAYMSEWFPAIFGFALTLIVLVLVGIAPWLQPLNPSTPRHRHPEQPLILSLGLGVDSDRQTVLPTKAHAWLLGSRAFGWLGPLLCPAALLVSAPRLTKVASYAPLVPHDGASSGSGSASTPPLSPLASPKIECMATPPMSPINALTPPGGVPALVV</sequence>
<feature type="transmembrane region" description="Helical" evidence="2">
    <location>
        <begin position="124"/>
        <end position="146"/>
    </location>
</feature>
<accession>A0ABQ8US51</accession>
<dbReference type="Pfam" id="PF00795">
    <property type="entry name" value="CN_hydrolase"/>
    <property type="match status" value="1"/>
</dbReference>
<feature type="transmembrane region" description="Helical" evidence="2">
    <location>
        <begin position="166"/>
        <end position="193"/>
    </location>
</feature>
<dbReference type="InterPro" id="IPR036526">
    <property type="entry name" value="C-N_Hydrolase_sf"/>
</dbReference>
<dbReference type="PANTHER" id="PTHR43674:SF16">
    <property type="entry name" value="CARBON-NITROGEN FAMILY, PUTATIVE (AFU_ORTHOLOGUE AFUA_5G02350)-RELATED"/>
    <property type="match status" value="1"/>
</dbReference>
<protein>
    <submittedName>
        <fullName evidence="4">Carbon-nitrogen hydrolase</fullName>
    </submittedName>
</protein>
<evidence type="ECO:0000313" key="4">
    <source>
        <dbReference type="EMBL" id="KAJ4460355.1"/>
    </source>
</evidence>
<feature type="transmembrane region" description="Helical" evidence="2">
    <location>
        <begin position="93"/>
        <end position="112"/>
    </location>
</feature>
<evidence type="ECO:0000256" key="1">
    <source>
        <dbReference type="ARBA" id="ARBA00022801"/>
    </source>
</evidence>
<comment type="caution">
    <text evidence="4">The sequence shown here is derived from an EMBL/GenBank/DDBJ whole genome shotgun (WGS) entry which is preliminary data.</text>
</comment>
<feature type="transmembrane region" description="Helical" evidence="2">
    <location>
        <begin position="64"/>
        <end position="87"/>
    </location>
</feature>
<dbReference type="InterPro" id="IPR050345">
    <property type="entry name" value="Aliph_Amidase/BUP"/>
</dbReference>
<dbReference type="GO" id="GO:0016787">
    <property type="term" value="F:hydrolase activity"/>
    <property type="evidence" value="ECO:0007669"/>
    <property type="project" value="UniProtKB-KW"/>
</dbReference>
<keyword evidence="5" id="KW-1185">Reference proteome</keyword>
<dbReference type="PANTHER" id="PTHR43674">
    <property type="entry name" value="NITRILASE C965.09-RELATED"/>
    <property type="match status" value="1"/>
</dbReference>
<evidence type="ECO:0000259" key="3">
    <source>
        <dbReference type="Pfam" id="PF00795"/>
    </source>
</evidence>
<keyword evidence="2" id="KW-1133">Transmembrane helix</keyword>
<evidence type="ECO:0000313" key="5">
    <source>
        <dbReference type="Proteomes" id="UP001141327"/>
    </source>
</evidence>
<evidence type="ECO:0000256" key="2">
    <source>
        <dbReference type="SAM" id="Phobius"/>
    </source>
</evidence>
<feature type="transmembrane region" description="Helical" evidence="2">
    <location>
        <begin position="16"/>
        <end position="33"/>
    </location>
</feature>
<dbReference type="SUPFAM" id="SSF56317">
    <property type="entry name" value="Carbon-nitrogen hydrolase"/>
    <property type="match status" value="1"/>
</dbReference>
<keyword evidence="2" id="KW-0812">Transmembrane</keyword>
<proteinExistence type="predicted"/>
<dbReference type="InterPro" id="IPR003010">
    <property type="entry name" value="C-N_Hydrolase"/>
</dbReference>
<keyword evidence="2" id="KW-0472">Membrane</keyword>
<dbReference type="Gene3D" id="3.60.110.10">
    <property type="entry name" value="Carbon-nitrogen hydrolase"/>
    <property type="match status" value="1"/>
</dbReference>
<feature type="transmembrane region" description="Helical" evidence="2">
    <location>
        <begin position="448"/>
        <end position="471"/>
    </location>
</feature>
<gene>
    <name evidence="4" type="ORF">PAPYR_3370</name>
</gene>
<dbReference type="EMBL" id="JAPMOS010000013">
    <property type="protein sequence ID" value="KAJ4460355.1"/>
    <property type="molecule type" value="Genomic_DNA"/>
</dbReference>
<dbReference type="Proteomes" id="UP001141327">
    <property type="component" value="Unassembled WGS sequence"/>
</dbReference>
<name>A0ABQ8US51_9EUKA</name>
<organism evidence="4 5">
    <name type="scientific">Paratrimastix pyriformis</name>
    <dbReference type="NCBI Taxonomy" id="342808"/>
    <lineage>
        <taxon>Eukaryota</taxon>
        <taxon>Metamonada</taxon>
        <taxon>Preaxostyla</taxon>
        <taxon>Paratrimastigidae</taxon>
        <taxon>Paratrimastix</taxon>
    </lineage>
</organism>